<organism evidence="1 2">
    <name type="scientific">Mesorhizobium escarrei</name>
    <dbReference type="NCBI Taxonomy" id="666018"/>
    <lineage>
        <taxon>Bacteria</taxon>
        <taxon>Pseudomonadati</taxon>
        <taxon>Pseudomonadota</taxon>
        <taxon>Alphaproteobacteria</taxon>
        <taxon>Hyphomicrobiales</taxon>
        <taxon>Phyllobacteriaceae</taxon>
        <taxon>Mesorhizobium</taxon>
    </lineage>
</organism>
<accession>A0ABM9DPL8</accession>
<evidence type="ECO:0000313" key="2">
    <source>
        <dbReference type="Proteomes" id="UP001153050"/>
    </source>
</evidence>
<comment type="caution">
    <text evidence="1">The sequence shown here is derived from an EMBL/GenBank/DDBJ whole genome shotgun (WGS) entry which is preliminary data.</text>
</comment>
<keyword evidence="2" id="KW-1185">Reference proteome</keyword>
<dbReference type="EMBL" id="CAKXZT010000113">
    <property type="protein sequence ID" value="CAH2398583.1"/>
    <property type="molecule type" value="Genomic_DNA"/>
</dbReference>
<gene>
    <name evidence="1" type="ORF">MES5069_200081</name>
</gene>
<proteinExistence type="predicted"/>
<evidence type="ECO:0000313" key="1">
    <source>
        <dbReference type="EMBL" id="CAH2398583.1"/>
    </source>
</evidence>
<reference evidence="1 2" key="1">
    <citation type="submission" date="2022-03" db="EMBL/GenBank/DDBJ databases">
        <authorList>
            <person name="Brunel B."/>
        </authorList>
    </citation>
    <scope>NUCLEOTIDE SEQUENCE [LARGE SCALE GENOMIC DNA]</scope>
    <source>
        <strain evidence="1">STM5069sample</strain>
    </source>
</reference>
<protein>
    <submittedName>
        <fullName evidence="1">Uncharacterized protein</fullName>
    </submittedName>
</protein>
<name>A0ABM9DPL8_9HYPH</name>
<dbReference type="Proteomes" id="UP001153050">
    <property type="component" value="Unassembled WGS sequence"/>
</dbReference>
<sequence length="37" mass="4056">MLGFVNAEQFAYPMAAGLQRLGRRVLPARASISVRHA</sequence>